<feature type="region of interest" description="Disordered" evidence="1">
    <location>
        <begin position="177"/>
        <end position="221"/>
    </location>
</feature>
<evidence type="ECO:0000313" key="3">
    <source>
        <dbReference type="Proteomes" id="UP000178129"/>
    </source>
</evidence>
<reference evidence="3" key="1">
    <citation type="submission" date="2016-03" db="EMBL/GenBank/DDBJ databases">
        <authorList>
            <person name="Ploux O."/>
        </authorList>
    </citation>
    <scope>NUCLEOTIDE SEQUENCE [LARGE SCALE GENOMIC DNA]</scope>
    <source>
        <strain evidence="3">UK7</strain>
    </source>
</reference>
<dbReference type="EMBL" id="FJUW01000024">
    <property type="protein sequence ID" value="CZT02267.1"/>
    <property type="molecule type" value="Genomic_DNA"/>
</dbReference>
<proteinExistence type="predicted"/>
<dbReference type="InParanoid" id="A0A1E1KVS4"/>
<organism evidence="2 3">
    <name type="scientific">Rhynchosporium graminicola</name>
    <dbReference type="NCBI Taxonomy" id="2792576"/>
    <lineage>
        <taxon>Eukaryota</taxon>
        <taxon>Fungi</taxon>
        <taxon>Dikarya</taxon>
        <taxon>Ascomycota</taxon>
        <taxon>Pezizomycotina</taxon>
        <taxon>Leotiomycetes</taxon>
        <taxon>Helotiales</taxon>
        <taxon>Ploettnerulaceae</taxon>
        <taxon>Rhynchosporium</taxon>
    </lineage>
</organism>
<dbReference type="InterPro" id="IPR022190">
    <property type="entry name" value="DUF3716"/>
</dbReference>
<sequence length="380" mass="42009">MPPNVEVTKGDDIDDIDEIEYAPPYHNGLPAQRSSLVASYDSPSPEPDHGPDFKPPQPLKKVVLPPADPLQSILDLPILRPIPWREGHELPPDKSTEHERMQPRSATIMTTRGDIADPACASCARGVGHFAVCIVKEGYFLGACATCYFNHNGVSCSFRKEKEAGAKAVAAAKKAQNHGLLSPGGDTIHVNAPPRKRKRTSTAKASHNQVAEEGGAYSYEKSFDDDPNALLQFVYNQQQQINSNGGTKRHHQQHLAERDDHESRPHKSNGHDARRESYRVGEGSYSPAGPYGARERSSFNESNLAGAYNHRESRDALPQDDEPLALIDTFPRKKQKQIFAVIGSLQSGIRTSRQQTENLQRQLDSLQTILGIEPEEVEYN</sequence>
<accession>A0A1E1KVS4</accession>
<dbReference type="AlphaFoldDB" id="A0A1E1KVS4"/>
<keyword evidence="3" id="KW-1185">Reference proteome</keyword>
<feature type="compositionally biased region" description="Basic and acidic residues" evidence="1">
    <location>
        <begin position="254"/>
        <end position="279"/>
    </location>
</feature>
<dbReference type="Proteomes" id="UP000178129">
    <property type="component" value="Unassembled WGS sequence"/>
</dbReference>
<evidence type="ECO:0000313" key="2">
    <source>
        <dbReference type="EMBL" id="CZT02267.1"/>
    </source>
</evidence>
<evidence type="ECO:0000256" key="1">
    <source>
        <dbReference type="SAM" id="MobiDB-lite"/>
    </source>
</evidence>
<feature type="region of interest" description="Disordered" evidence="1">
    <location>
        <begin position="242"/>
        <end position="298"/>
    </location>
</feature>
<gene>
    <name evidence="2" type="ORF">RCO7_11038</name>
</gene>
<feature type="region of interest" description="Disordered" evidence="1">
    <location>
        <begin position="1"/>
        <end position="62"/>
    </location>
</feature>
<comment type="caution">
    <text evidence="2">The sequence shown here is derived from an EMBL/GenBank/DDBJ whole genome shotgun (WGS) entry which is preliminary data.</text>
</comment>
<name>A0A1E1KVS4_9HELO</name>
<protein>
    <submittedName>
        <fullName evidence="2">Uncharacterized protein</fullName>
    </submittedName>
</protein>
<dbReference type="Pfam" id="PF12511">
    <property type="entry name" value="DUF3716"/>
    <property type="match status" value="1"/>
</dbReference>